<gene>
    <name evidence="2" type="ORF">CK203_101055</name>
</gene>
<protein>
    <submittedName>
        <fullName evidence="2">Uncharacterized protein</fullName>
    </submittedName>
</protein>
<reference evidence="2 3" key="1">
    <citation type="journal article" date="2018" name="PLoS Genet.">
        <title>Population sequencing reveals clonal diversity and ancestral inbreeding in the grapevine cultivar Chardonnay.</title>
        <authorList>
            <person name="Roach M.J."/>
            <person name="Johnson D.L."/>
            <person name="Bohlmann J."/>
            <person name="van Vuuren H.J."/>
            <person name="Jones S.J."/>
            <person name="Pretorius I.S."/>
            <person name="Schmidt S.A."/>
            <person name="Borneman A.R."/>
        </authorList>
    </citation>
    <scope>NUCLEOTIDE SEQUENCE [LARGE SCALE GENOMIC DNA]</scope>
    <source>
        <strain evidence="3">cv. Chardonnay</strain>
        <tissue evidence="2">Leaf</tissue>
    </source>
</reference>
<comment type="caution">
    <text evidence="2">The sequence shown here is derived from an EMBL/GenBank/DDBJ whole genome shotgun (WGS) entry which is preliminary data.</text>
</comment>
<evidence type="ECO:0000313" key="3">
    <source>
        <dbReference type="Proteomes" id="UP000288805"/>
    </source>
</evidence>
<dbReference type="InterPro" id="IPR036770">
    <property type="entry name" value="Ankyrin_rpt-contain_sf"/>
</dbReference>
<organism evidence="2 3">
    <name type="scientific">Vitis vinifera</name>
    <name type="common">Grape</name>
    <dbReference type="NCBI Taxonomy" id="29760"/>
    <lineage>
        <taxon>Eukaryota</taxon>
        <taxon>Viridiplantae</taxon>
        <taxon>Streptophyta</taxon>
        <taxon>Embryophyta</taxon>
        <taxon>Tracheophyta</taxon>
        <taxon>Spermatophyta</taxon>
        <taxon>Magnoliopsida</taxon>
        <taxon>eudicotyledons</taxon>
        <taxon>Gunneridae</taxon>
        <taxon>Pentapetalae</taxon>
        <taxon>rosids</taxon>
        <taxon>Vitales</taxon>
        <taxon>Vitaceae</taxon>
        <taxon>Viteae</taxon>
        <taxon>Vitis</taxon>
    </lineage>
</organism>
<dbReference type="SUPFAM" id="SSF48403">
    <property type="entry name" value="Ankyrin repeat"/>
    <property type="match status" value="1"/>
</dbReference>
<proteinExistence type="predicted"/>
<dbReference type="EMBL" id="QGNW01000881">
    <property type="protein sequence ID" value="RVW59665.1"/>
    <property type="molecule type" value="Genomic_DNA"/>
</dbReference>
<feature type="compositionally biased region" description="Polar residues" evidence="1">
    <location>
        <begin position="12"/>
        <end position="27"/>
    </location>
</feature>
<feature type="region of interest" description="Disordered" evidence="1">
    <location>
        <begin position="1"/>
        <end position="27"/>
    </location>
</feature>
<sequence length="183" mass="20383">MADRSVEAAGTDVNSTPSSQVSDGPEVQISTSLQQMTPSLDLLFSAAKCVHFVEEMVKLMDPKELELQNRNAKYCFLLCSCGWNSGNCRSYGEKDERLLMIRGSKGMTPLLMAALLRHSEIVWYLCKKTIDEDSTECSPGHIGTLPPTRWTWLKMGMMRLHCISWLESLLDSLVDLSLECGGS</sequence>
<dbReference type="AlphaFoldDB" id="A0A438FI42"/>
<accession>A0A438FI42</accession>
<dbReference type="Proteomes" id="UP000288805">
    <property type="component" value="Unassembled WGS sequence"/>
</dbReference>
<evidence type="ECO:0000313" key="2">
    <source>
        <dbReference type="EMBL" id="RVW59665.1"/>
    </source>
</evidence>
<evidence type="ECO:0000256" key="1">
    <source>
        <dbReference type="SAM" id="MobiDB-lite"/>
    </source>
</evidence>
<name>A0A438FI42_VITVI</name>